<reference evidence="2" key="2">
    <citation type="submission" date="2023-02" db="EMBL/GenBank/DDBJ databases">
        <title>'Rhodoalgimonas zhirmunskyi' gen. nov., isolated from a red alga.</title>
        <authorList>
            <person name="Nedashkovskaya O.I."/>
            <person name="Otstavnykh N.Y."/>
            <person name="Bystritskaya E.P."/>
            <person name="Balabanova L.A."/>
            <person name="Isaeva M.P."/>
        </authorList>
    </citation>
    <scope>NUCLEOTIDE SEQUENCE</scope>
    <source>
        <strain evidence="2">KCTC 52189</strain>
    </source>
</reference>
<evidence type="ECO:0000313" key="3">
    <source>
        <dbReference type="Proteomes" id="UP001226762"/>
    </source>
</evidence>
<name>A0AAE3WGF9_9RHOB</name>
<reference evidence="2" key="1">
    <citation type="submission" date="2022-07" db="EMBL/GenBank/DDBJ databases">
        <authorList>
            <person name="Otstavnykh N."/>
            <person name="Isaeva M."/>
            <person name="Bystritskaya E."/>
        </authorList>
    </citation>
    <scope>NUCLEOTIDE SEQUENCE</scope>
    <source>
        <strain evidence="2">KCTC 52189</strain>
    </source>
</reference>
<organism evidence="2 3">
    <name type="scientific">Marimonas arenosa</name>
    <dbReference type="NCBI Taxonomy" id="1795305"/>
    <lineage>
        <taxon>Bacteria</taxon>
        <taxon>Pseudomonadati</taxon>
        <taxon>Pseudomonadota</taxon>
        <taxon>Alphaproteobacteria</taxon>
        <taxon>Rhodobacterales</taxon>
        <taxon>Paracoccaceae</taxon>
        <taxon>Marimonas</taxon>
    </lineage>
</organism>
<dbReference type="RefSeq" id="WP_306737475.1">
    <property type="nucleotide sequence ID" value="NZ_JANHAX010000007.1"/>
</dbReference>
<dbReference type="SUPFAM" id="SSF52141">
    <property type="entry name" value="Uracil-DNA glycosylase-like"/>
    <property type="match status" value="1"/>
</dbReference>
<dbReference type="Pfam" id="PF03167">
    <property type="entry name" value="UDG"/>
    <property type="match status" value="1"/>
</dbReference>
<dbReference type="SMART" id="SM00987">
    <property type="entry name" value="UreE_C"/>
    <property type="match status" value="1"/>
</dbReference>
<dbReference type="InterPro" id="IPR047124">
    <property type="entry name" value="HI_0220.2"/>
</dbReference>
<evidence type="ECO:0000259" key="1">
    <source>
        <dbReference type="SMART" id="SM00986"/>
    </source>
</evidence>
<dbReference type="PANTHER" id="PTHR42160">
    <property type="entry name" value="URACIL-DNA GLYCOSYLASE SUPERFAMILY PROTEIN"/>
    <property type="match status" value="1"/>
</dbReference>
<dbReference type="CDD" id="cd10033">
    <property type="entry name" value="UDG_like"/>
    <property type="match status" value="1"/>
</dbReference>
<dbReference type="Proteomes" id="UP001226762">
    <property type="component" value="Unassembled WGS sequence"/>
</dbReference>
<gene>
    <name evidence="2" type="ORF">NO357_19905</name>
</gene>
<proteinExistence type="predicted"/>
<evidence type="ECO:0000313" key="2">
    <source>
        <dbReference type="EMBL" id="MDQ2092174.1"/>
    </source>
</evidence>
<keyword evidence="3" id="KW-1185">Reference proteome</keyword>
<dbReference type="AlphaFoldDB" id="A0AAE3WGF9"/>
<sequence>MQDLTEDIRACRLCAGDFARTKTAHLPRPVVWFSPDSRVLVAGQAPGMRVHETGLPFNDASGDRLRAWMGVDRTAFYDRKRFAVVPMAFCFPGYDSNGSDLPPPRRCSETWHPRVMQALSKLRLKILVGGYAHRWHLGVKTGVSETVQRWRALPEGVFALPHPSWRNTGWLKKNPWFEAEVVPALRQAIEEALA</sequence>
<dbReference type="PANTHER" id="PTHR42160:SF1">
    <property type="entry name" value="URACIL-DNA GLYCOSYLASE SUPERFAMILY PROTEIN"/>
    <property type="match status" value="1"/>
</dbReference>
<comment type="caution">
    <text evidence="2">The sequence shown here is derived from an EMBL/GenBank/DDBJ whole genome shotgun (WGS) entry which is preliminary data.</text>
</comment>
<dbReference type="SMART" id="SM00986">
    <property type="entry name" value="UDG"/>
    <property type="match status" value="1"/>
</dbReference>
<dbReference type="InterPro" id="IPR036895">
    <property type="entry name" value="Uracil-DNA_glycosylase-like_sf"/>
</dbReference>
<dbReference type="InterPro" id="IPR005122">
    <property type="entry name" value="Uracil-DNA_glycosylase-like"/>
</dbReference>
<protein>
    <submittedName>
        <fullName evidence="2">Uracil-DNA glycosylase family protein</fullName>
    </submittedName>
</protein>
<feature type="domain" description="Uracil-DNA glycosylase-like" evidence="1">
    <location>
        <begin position="30"/>
        <end position="186"/>
    </location>
</feature>
<dbReference type="EMBL" id="JANHAX010000007">
    <property type="protein sequence ID" value="MDQ2092174.1"/>
    <property type="molecule type" value="Genomic_DNA"/>
</dbReference>
<accession>A0AAE3WGF9</accession>
<dbReference type="Gene3D" id="3.40.470.10">
    <property type="entry name" value="Uracil-DNA glycosylase-like domain"/>
    <property type="match status" value="1"/>
</dbReference>